<feature type="compositionally biased region" description="Polar residues" evidence="1">
    <location>
        <begin position="474"/>
        <end position="483"/>
    </location>
</feature>
<feature type="compositionally biased region" description="Basic and acidic residues" evidence="1">
    <location>
        <begin position="484"/>
        <end position="494"/>
    </location>
</feature>
<dbReference type="Proteomes" id="UP001627154">
    <property type="component" value="Unassembled WGS sequence"/>
</dbReference>
<feature type="region of interest" description="Disordered" evidence="1">
    <location>
        <begin position="575"/>
        <end position="761"/>
    </location>
</feature>
<feature type="compositionally biased region" description="Basic residues" evidence="1">
    <location>
        <begin position="871"/>
        <end position="886"/>
    </location>
</feature>
<gene>
    <name evidence="3" type="ORF">TKK_004028</name>
</gene>
<keyword evidence="4" id="KW-1185">Reference proteome</keyword>
<feature type="region of interest" description="Disordered" evidence="1">
    <location>
        <begin position="325"/>
        <end position="397"/>
    </location>
</feature>
<proteinExistence type="predicted"/>
<dbReference type="EMBL" id="JBJJXI010000032">
    <property type="protein sequence ID" value="KAL3402859.1"/>
    <property type="molecule type" value="Genomic_DNA"/>
</dbReference>
<evidence type="ECO:0000313" key="4">
    <source>
        <dbReference type="Proteomes" id="UP001627154"/>
    </source>
</evidence>
<feature type="compositionally biased region" description="Polar residues" evidence="1">
    <location>
        <begin position="523"/>
        <end position="536"/>
    </location>
</feature>
<dbReference type="InterPro" id="IPR006020">
    <property type="entry name" value="PTB/PI_dom"/>
</dbReference>
<feature type="region of interest" description="Disordered" evidence="1">
    <location>
        <begin position="1235"/>
        <end position="1273"/>
    </location>
</feature>
<sequence length="1320" mass="143363">MCSYEGFRLTAPSEVSVRSKARIDALFEDTRSVCSSTTSFAPWCPAAAAARYSGDDRVNAADGFDCCPAAGDSAGVNGDDGAESDHQQRRVNSAVQARIEAMFASVEAENSATGECSAAVLPVQYLGAAPVGGRVASVRGLQEPLRQLIERMAEAAVNAVLEVSRRGLTFRTDDLHEKCNPFRRIAVWSALKLHTKVRRGSDSKANDYLHAFVPLVADDRATSGSHPASSTIANSGAMDDRHADLYRTMRGLSNDPEDYPPIFAVVMRRPGAARLLECHAFACRCDEDAIAAAATLYRALLADLDATARRPRQRNGLGCASLASVVSSTTRDDTSPTHGSSSCAAGDYCPNVRHRKQQQEKQQQQQQPVRPPRIKKSSVSSTNTEDENRSTTTTSSSVVNVLTTAAVTTTMTTTATMTTSLTKAPLNRRKVKRETGIRAEDVLQAQNRRICSPPRESKTVDADVTAPIDRRRATSNNMASSDATKLEARNAERRKNAKNKSYTQQQQQQQPAIEKLYSHDEATSSSSQTRHSQPKLSSNSASSSAPSPDRERSGSFEFECCTDNSIYDGATIYGKSRTTTTTPRAGAANGGDKRATTRLPPINGGGVNSARKITTSNGSAASSRLKRPGVPPPDVPSSNTERRRRRQQRDHFRDADKIQSLGSTLVECPKDGRQASCDGSSSTHSRRLNRVNTLDRPIRQDSSSSERASASVQQQQQQQQQQQRRRSRAGSEPPTAGRTTDLVVSSSSSSATTKALLKRSQSDAEILVDKGDPMTRVELPRRGSFLKPGSVRGNRDGLEGGGSGTPLGFTELFDEFRNQEGLTSVDDILATIIDPEGMSFNDLKPLYKEFLLKLAATLTQDELYQRSASIMRRRRRTPAQRRRSSRRSGAGGKACLIRRAIKRSVSRLRSSSSAPTEFTSVLYPARKLGGERGGSFAGSTASSCERNHHHHRHRTNAINPNRVLSSKIVVGGGGGTNKNKRSRNKSSRAIGQHTTSEDSDTGRRPYGRGVGGGLTTANRSSSGYVSCSECSYNSESCTCISADKCYCSLPRRAMTPPSTPSSRLRLAAVDRRLADLAAPCACDTDSCSESYKCYCARMPSNDHQRHQHDHHRGHQQPSILEQLRQKGIVPAESTLSRHGSTEREKKSRRHSKNLTTSKSLEYLKVRSSSDNLALDYDLFSPYRRTKSRDQENSSSRAGNNRRRRSSRCSSTSGSEKVLVVSARDPQGRLIYVGGDHQHHHSATGGGKHRGGVGGGGDSKKHSRSVTADRHHHEALSIKKSAEIAAVFNEPPSNKLLGRRASSTSSLRSSVSLEAGLGYLP</sequence>
<dbReference type="PANTHER" id="PTHR21219:SF4">
    <property type="entry name" value="PID DOMAIN-CONTAINING PROTEIN"/>
    <property type="match status" value="1"/>
</dbReference>
<accession>A0ABD2XD22</accession>
<evidence type="ECO:0000256" key="1">
    <source>
        <dbReference type="SAM" id="MobiDB-lite"/>
    </source>
</evidence>
<feature type="region of interest" description="Disordered" evidence="1">
    <location>
        <begin position="1128"/>
        <end position="1155"/>
    </location>
</feature>
<feature type="region of interest" description="Disordered" evidence="1">
    <location>
        <begin position="446"/>
        <end position="555"/>
    </location>
</feature>
<dbReference type="SMART" id="SM00462">
    <property type="entry name" value="PTB"/>
    <property type="match status" value="1"/>
</dbReference>
<feature type="compositionally biased region" description="Low complexity" evidence="1">
    <location>
        <begin position="700"/>
        <end position="722"/>
    </location>
</feature>
<name>A0ABD2XD22_9HYME</name>
<reference evidence="3 4" key="1">
    <citation type="journal article" date="2024" name="bioRxiv">
        <title>A reference genome for Trichogramma kaykai: A tiny desert-dwelling parasitoid wasp with competing sex-ratio distorters.</title>
        <authorList>
            <person name="Culotta J."/>
            <person name="Lindsey A.R."/>
        </authorList>
    </citation>
    <scope>NUCLEOTIDE SEQUENCE [LARGE SCALE GENOMIC DNA]</scope>
    <source>
        <strain evidence="3 4">KSX58</strain>
    </source>
</reference>
<feature type="domain" description="PID" evidence="2">
    <location>
        <begin position="116"/>
        <end position="311"/>
    </location>
</feature>
<feature type="compositionally biased region" description="Basic residues" evidence="1">
    <location>
        <begin position="1237"/>
        <end position="1250"/>
    </location>
</feature>
<feature type="region of interest" description="Disordered" evidence="1">
    <location>
        <begin position="1184"/>
        <end position="1220"/>
    </location>
</feature>
<dbReference type="PANTHER" id="PTHR21219">
    <property type="entry name" value="FI19613P1"/>
    <property type="match status" value="1"/>
</dbReference>
<comment type="caution">
    <text evidence="3">The sequence shown here is derived from an EMBL/GenBank/DDBJ whole genome shotgun (WGS) entry which is preliminary data.</text>
</comment>
<evidence type="ECO:0000313" key="3">
    <source>
        <dbReference type="EMBL" id="KAL3402859.1"/>
    </source>
</evidence>
<evidence type="ECO:0000259" key="2">
    <source>
        <dbReference type="SMART" id="SM00462"/>
    </source>
</evidence>
<feature type="region of interest" description="Disordered" evidence="1">
    <location>
        <begin position="932"/>
        <end position="1024"/>
    </location>
</feature>
<feature type="region of interest" description="Disordered" evidence="1">
    <location>
        <begin position="870"/>
        <end position="893"/>
    </location>
</feature>
<feature type="compositionally biased region" description="Low complexity" evidence="1">
    <location>
        <begin position="537"/>
        <end position="547"/>
    </location>
</feature>
<protein>
    <recommendedName>
        <fullName evidence="2">PID domain-containing protein</fullName>
    </recommendedName>
</protein>
<organism evidence="3 4">
    <name type="scientific">Trichogramma kaykai</name>
    <dbReference type="NCBI Taxonomy" id="54128"/>
    <lineage>
        <taxon>Eukaryota</taxon>
        <taxon>Metazoa</taxon>
        <taxon>Ecdysozoa</taxon>
        <taxon>Arthropoda</taxon>
        <taxon>Hexapoda</taxon>
        <taxon>Insecta</taxon>
        <taxon>Pterygota</taxon>
        <taxon>Neoptera</taxon>
        <taxon>Endopterygota</taxon>
        <taxon>Hymenoptera</taxon>
        <taxon>Apocrita</taxon>
        <taxon>Proctotrupomorpha</taxon>
        <taxon>Chalcidoidea</taxon>
        <taxon>Trichogrammatidae</taxon>
        <taxon>Trichogramma</taxon>
    </lineage>
</organism>
<feature type="compositionally biased region" description="Polar residues" evidence="1">
    <location>
        <begin position="611"/>
        <end position="622"/>
    </location>
</feature>